<dbReference type="PANTHER" id="PTHR47331">
    <property type="entry name" value="PHD-TYPE DOMAIN-CONTAINING PROTEIN"/>
    <property type="match status" value="1"/>
</dbReference>
<evidence type="ECO:0008006" key="3">
    <source>
        <dbReference type="Google" id="ProtNLM"/>
    </source>
</evidence>
<dbReference type="SUPFAM" id="SSF53098">
    <property type="entry name" value="Ribonuclease H-like"/>
    <property type="match status" value="1"/>
</dbReference>
<organism evidence="1 2">
    <name type="scientific">Aedes albopictus</name>
    <name type="common">Asian tiger mosquito</name>
    <name type="synonym">Stegomyia albopicta</name>
    <dbReference type="NCBI Taxonomy" id="7160"/>
    <lineage>
        <taxon>Eukaryota</taxon>
        <taxon>Metazoa</taxon>
        <taxon>Ecdysozoa</taxon>
        <taxon>Arthropoda</taxon>
        <taxon>Hexapoda</taxon>
        <taxon>Insecta</taxon>
        <taxon>Pterygota</taxon>
        <taxon>Neoptera</taxon>
        <taxon>Endopterygota</taxon>
        <taxon>Diptera</taxon>
        <taxon>Nematocera</taxon>
        <taxon>Culicoidea</taxon>
        <taxon>Culicidae</taxon>
        <taxon>Culicinae</taxon>
        <taxon>Aedini</taxon>
        <taxon>Aedes</taxon>
        <taxon>Stegomyia</taxon>
    </lineage>
</organism>
<dbReference type="RefSeq" id="XP_062704292.1">
    <property type="nucleotide sequence ID" value="XM_062848308.1"/>
</dbReference>
<proteinExistence type="predicted"/>
<dbReference type="Proteomes" id="UP000069940">
    <property type="component" value="Unassembled WGS sequence"/>
</dbReference>
<dbReference type="InterPro" id="IPR012337">
    <property type="entry name" value="RNaseH-like_sf"/>
</dbReference>
<accession>A0ABM1YZ97</accession>
<dbReference type="GeneID" id="134286655"/>
<evidence type="ECO:0000313" key="2">
    <source>
        <dbReference type="Proteomes" id="UP000069940"/>
    </source>
</evidence>
<reference evidence="1" key="2">
    <citation type="submission" date="2025-05" db="UniProtKB">
        <authorList>
            <consortium name="EnsemblMetazoa"/>
        </authorList>
    </citation>
    <scope>IDENTIFICATION</scope>
    <source>
        <strain evidence="1">Foshan</strain>
    </source>
</reference>
<evidence type="ECO:0000313" key="1">
    <source>
        <dbReference type="EnsemblMetazoa" id="AALFPA23_013483.P19518"/>
    </source>
</evidence>
<dbReference type="PANTHER" id="PTHR47331:SF2">
    <property type="match status" value="1"/>
</dbReference>
<dbReference type="InterPro" id="IPR036397">
    <property type="entry name" value="RNaseH_sf"/>
</dbReference>
<protein>
    <recommendedName>
        <fullName evidence="3">Integrase catalytic domain-containing protein</fullName>
    </recommendedName>
</protein>
<reference evidence="2" key="1">
    <citation type="journal article" date="2015" name="Proc. Natl. Acad. Sci. U.S.A.">
        <title>Genome sequence of the Asian Tiger mosquito, Aedes albopictus, reveals insights into its biology, genetics, and evolution.</title>
        <authorList>
            <person name="Chen X.G."/>
            <person name="Jiang X."/>
            <person name="Gu J."/>
            <person name="Xu M."/>
            <person name="Wu Y."/>
            <person name="Deng Y."/>
            <person name="Zhang C."/>
            <person name="Bonizzoni M."/>
            <person name="Dermauw W."/>
            <person name="Vontas J."/>
            <person name="Armbruster P."/>
            <person name="Huang X."/>
            <person name="Yang Y."/>
            <person name="Zhang H."/>
            <person name="He W."/>
            <person name="Peng H."/>
            <person name="Liu Y."/>
            <person name="Wu K."/>
            <person name="Chen J."/>
            <person name="Lirakis M."/>
            <person name="Topalis P."/>
            <person name="Van Leeuwen T."/>
            <person name="Hall A.B."/>
            <person name="Jiang X."/>
            <person name="Thorpe C."/>
            <person name="Mueller R.L."/>
            <person name="Sun C."/>
            <person name="Waterhouse R.M."/>
            <person name="Yan G."/>
            <person name="Tu Z.J."/>
            <person name="Fang X."/>
            <person name="James A.A."/>
        </authorList>
    </citation>
    <scope>NUCLEOTIDE SEQUENCE [LARGE SCALE GENOMIC DNA]</scope>
    <source>
        <strain evidence="2">Foshan</strain>
    </source>
</reference>
<keyword evidence="2" id="KW-1185">Reference proteome</keyword>
<sequence>MHTARATDFCSAKGITWHFIPPRGPHFGGIWEAGVKSMKYLLKRVVGETRLTYEEMATFLAEAEAVLNSRPLCPLSNDPSDLEALTPSHFLIGRPGQAITKPSYSQQKINRLSRWQHVQSMRETLDSKPTIVR</sequence>
<dbReference type="Gene3D" id="3.30.420.10">
    <property type="entry name" value="Ribonuclease H-like superfamily/Ribonuclease H"/>
    <property type="match status" value="1"/>
</dbReference>
<dbReference type="EnsemblMetazoa" id="AALFPA23_013483.R19518">
    <property type="protein sequence ID" value="AALFPA23_013483.P19518"/>
    <property type="gene ID" value="AALFPA23_013483"/>
</dbReference>
<name>A0ABM1YZ97_AEDAL</name>